<reference evidence="2" key="1">
    <citation type="submission" date="2019-04" db="EMBL/GenBank/DDBJ databases">
        <authorList>
            <consortium name="Science for Life Laboratories"/>
        </authorList>
    </citation>
    <scope>NUCLEOTIDE SEQUENCE</scope>
    <source>
        <strain evidence="2">MBLW1</strain>
    </source>
</reference>
<dbReference type="KEGG" id="tim:GMBLW1_30730"/>
<sequence>MSMPMRELGRTGLRVSILSQGGAAFGEQYGSVTLEQARATVQRGIDAGINLIDTSPYYGMTRSESVLGEILAGGLRDRVLICTKAGRYGVDQFDFSAKRITTSLDESLQRLRTDHVDILIAHDIEFADNFEQVFTETADALHRLKQTGKCRFIGMSGYPLGILRQAVERCSLDVVISYAHCTLQSTRLIHDLLPVADAHGVGILNGSPLSLGLLTQQGPPPWHPAPAALKAAAQKASEFCRGNGIDLSYLGMQFCLAEHRVASTITGTAQVPELEVNLRAVGQVPDLKLVEGVKSIFREAGFLDYAWESGRWRDSETGAPSVV</sequence>
<dbReference type="PANTHER" id="PTHR42686:SF1">
    <property type="entry name" value="GH17980P-RELATED"/>
    <property type="match status" value="1"/>
</dbReference>
<dbReference type="Gene3D" id="3.20.20.100">
    <property type="entry name" value="NADP-dependent oxidoreductase domain"/>
    <property type="match status" value="1"/>
</dbReference>
<gene>
    <name evidence="2" type="ORF">GMBLW1_30730</name>
</gene>
<dbReference type="SUPFAM" id="SSF51430">
    <property type="entry name" value="NAD(P)-linked oxidoreductase"/>
    <property type="match status" value="1"/>
</dbReference>
<dbReference type="GO" id="GO:0070485">
    <property type="term" value="P:dehydro-D-arabinono-1,4-lactone biosynthetic process"/>
    <property type="evidence" value="ECO:0007669"/>
    <property type="project" value="TreeGrafter"/>
</dbReference>
<evidence type="ECO:0000313" key="2">
    <source>
        <dbReference type="EMBL" id="VIP00887.1"/>
    </source>
</evidence>
<dbReference type="InParanoid" id="A0A6C2YHJ2"/>
<dbReference type="InterPro" id="IPR020471">
    <property type="entry name" value="AKR"/>
</dbReference>
<feature type="domain" description="NADP-dependent oxidoreductase" evidence="1">
    <location>
        <begin position="20"/>
        <end position="281"/>
    </location>
</feature>
<proteinExistence type="predicted"/>
<accession>A0A6C2YHJ2</accession>
<dbReference type="Pfam" id="PF00248">
    <property type="entry name" value="Aldo_ket_red"/>
    <property type="match status" value="1"/>
</dbReference>
<dbReference type="Proteomes" id="UP000464378">
    <property type="component" value="Chromosome"/>
</dbReference>
<dbReference type="GO" id="GO:0005829">
    <property type="term" value="C:cytosol"/>
    <property type="evidence" value="ECO:0007669"/>
    <property type="project" value="TreeGrafter"/>
</dbReference>
<evidence type="ECO:0000259" key="1">
    <source>
        <dbReference type="Pfam" id="PF00248"/>
    </source>
</evidence>
<dbReference type="EMBL" id="LR593887">
    <property type="protein sequence ID" value="VTR97192.1"/>
    <property type="molecule type" value="Genomic_DNA"/>
</dbReference>
<dbReference type="AlphaFoldDB" id="A0A6C2YHJ2"/>
<protein>
    <recommendedName>
        <fullName evidence="1">NADP-dependent oxidoreductase domain-containing protein</fullName>
    </recommendedName>
</protein>
<dbReference type="RefSeq" id="WP_197740635.1">
    <property type="nucleotide sequence ID" value="NZ_LR593887.1"/>
</dbReference>
<dbReference type="InterPro" id="IPR036812">
    <property type="entry name" value="NAD(P)_OxRdtase_dom_sf"/>
</dbReference>
<dbReference type="InterPro" id="IPR023210">
    <property type="entry name" value="NADP_OxRdtase_dom"/>
</dbReference>
<keyword evidence="3" id="KW-1185">Reference proteome</keyword>
<dbReference type="GO" id="GO:0045290">
    <property type="term" value="F:D-arabinose 1-dehydrogenase [NAD(P)+] activity"/>
    <property type="evidence" value="ECO:0007669"/>
    <property type="project" value="TreeGrafter"/>
</dbReference>
<name>A0A6C2YHJ2_9BACT</name>
<organism evidence="2">
    <name type="scientific">Tuwongella immobilis</name>
    <dbReference type="NCBI Taxonomy" id="692036"/>
    <lineage>
        <taxon>Bacteria</taxon>
        <taxon>Pseudomonadati</taxon>
        <taxon>Planctomycetota</taxon>
        <taxon>Planctomycetia</taxon>
        <taxon>Gemmatales</taxon>
        <taxon>Gemmataceae</taxon>
        <taxon>Tuwongella</taxon>
    </lineage>
</organism>
<dbReference type="EMBL" id="LR586016">
    <property type="protein sequence ID" value="VIP00887.1"/>
    <property type="molecule type" value="Genomic_DNA"/>
</dbReference>
<dbReference type="PANTHER" id="PTHR42686">
    <property type="entry name" value="GH17980P-RELATED"/>
    <property type="match status" value="1"/>
</dbReference>
<evidence type="ECO:0000313" key="3">
    <source>
        <dbReference type="Proteomes" id="UP000464378"/>
    </source>
</evidence>